<evidence type="ECO:0000313" key="9">
    <source>
        <dbReference type="EMBL" id="TDQ42991.1"/>
    </source>
</evidence>
<dbReference type="InterPro" id="IPR028366">
    <property type="entry name" value="PhoU"/>
</dbReference>
<protein>
    <recommendedName>
        <fullName evidence="7">Phosphate-specific transport system accessory protein PhoU</fullName>
    </recommendedName>
</protein>
<evidence type="ECO:0000256" key="5">
    <source>
        <dbReference type="ARBA" id="ARBA00022490"/>
    </source>
</evidence>
<dbReference type="Proteomes" id="UP000295632">
    <property type="component" value="Unassembled WGS sequence"/>
</dbReference>
<reference evidence="9 10" key="1">
    <citation type="submission" date="2019-03" db="EMBL/GenBank/DDBJ databases">
        <title>Genomic Encyclopedia of Type Strains, Phase IV (KMG-IV): sequencing the most valuable type-strain genomes for metagenomic binning, comparative biology and taxonomic classification.</title>
        <authorList>
            <person name="Goeker M."/>
        </authorList>
    </citation>
    <scope>NUCLEOTIDE SEQUENCE [LARGE SCALE GENOMIC DNA]</scope>
    <source>
        <strain evidence="9 10">DSM 28697</strain>
    </source>
</reference>
<dbReference type="PANTHER" id="PTHR42930:SF3">
    <property type="entry name" value="PHOSPHATE-SPECIFIC TRANSPORT SYSTEM ACCESSORY PROTEIN PHOU"/>
    <property type="match status" value="1"/>
</dbReference>
<comment type="similarity">
    <text evidence="2 7">Belongs to the PhoU family.</text>
</comment>
<dbReference type="Pfam" id="PF01895">
    <property type="entry name" value="PhoU"/>
    <property type="match status" value="2"/>
</dbReference>
<accession>A0A4R6U977</accession>
<dbReference type="RefSeq" id="WP_133578804.1">
    <property type="nucleotide sequence ID" value="NZ_SNYJ01000001.1"/>
</dbReference>
<evidence type="ECO:0000256" key="3">
    <source>
        <dbReference type="ARBA" id="ARBA00011738"/>
    </source>
</evidence>
<dbReference type="PANTHER" id="PTHR42930">
    <property type="entry name" value="PHOSPHATE-SPECIFIC TRANSPORT SYSTEM ACCESSORY PROTEIN PHOU"/>
    <property type="match status" value="1"/>
</dbReference>
<keyword evidence="5 7" id="KW-0963">Cytoplasm</keyword>
<keyword evidence="4 7" id="KW-0813">Transport</keyword>
<sequence length="221" mass="25151">MPASARPSFEEELHQLHDLILKMGEKARESVTRSIAALQTQDVEGAIQVIDYDIKINRLEDQINEKAIWLIAKEQPMATDLRKLMTAIKISSDIERIGDLAVNVAKSTVIIGRETLFKPLNDIPEMANKVVTMFDQSLKAFHEEDVVLAREVAELDDEVDDLYGRLVKELMHTMSERPEMIQQITQLAFIARYLERVGDHTTNIAENVVYLVKGKMYDLNA</sequence>
<evidence type="ECO:0000256" key="2">
    <source>
        <dbReference type="ARBA" id="ARBA00008107"/>
    </source>
</evidence>
<dbReference type="NCBIfam" id="TIGR02135">
    <property type="entry name" value="phoU_full"/>
    <property type="match status" value="1"/>
</dbReference>
<dbReference type="InterPro" id="IPR026022">
    <property type="entry name" value="PhoU_dom"/>
</dbReference>
<name>A0A4R6U977_9BACI</name>
<dbReference type="GO" id="GO:0030643">
    <property type="term" value="P:intracellular phosphate ion homeostasis"/>
    <property type="evidence" value="ECO:0007669"/>
    <property type="project" value="InterPro"/>
</dbReference>
<dbReference type="OrthoDB" id="9814256at2"/>
<comment type="function">
    <text evidence="7">Plays a role in the regulation of phosphate uptake.</text>
</comment>
<evidence type="ECO:0000256" key="1">
    <source>
        <dbReference type="ARBA" id="ARBA00004496"/>
    </source>
</evidence>
<dbReference type="InterPro" id="IPR038078">
    <property type="entry name" value="PhoU-like_sf"/>
</dbReference>
<dbReference type="PIRSF" id="PIRSF003107">
    <property type="entry name" value="PhoU"/>
    <property type="match status" value="1"/>
</dbReference>
<keyword evidence="10" id="KW-1185">Reference proteome</keyword>
<evidence type="ECO:0000256" key="7">
    <source>
        <dbReference type="PIRNR" id="PIRNR003107"/>
    </source>
</evidence>
<evidence type="ECO:0000313" key="10">
    <source>
        <dbReference type="Proteomes" id="UP000295632"/>
    </source>
</evidence>
<dbReference type="FunFam" id="1.20.58.220:FF:000004">
    <property type="entry name" value="Phosphate-specific transport system accessory protein PhoU"/>
    <property type="match status" value="1"/>
</dbReference>
<evidence type="ECO:0000259" key="8">
    <source>
        <dbReference type="Pfam" id="PF01895"/>
    </source>
</evidence>
<dbReference type="GO" id="GO:0006817">
    <property type="term" value="P:phosphate ion transport"/>
    <property type="evidence" value="ECO:0007669"/>
    <property type="project" value="UniProtKB-KW"/>
</dbReference>
<gene>
    <name evidence="9" type="ORF">EV213_101423</name>
</gene>
<keyword evidence="6 7" id="KW-0592">Phosphate transport</keyword>
<comment type="subunit">
    <text evidence="3 7">Homodimer.</text>
</comment>
<dbReference type="GO" id="GO:0045936">
    <property type="term" value="P:negative regulation of phosphate metabolic process"/>
    <property type="evidence" value="ECO:0007669"/>
    <property type="project" value="InterPro"/>
</dbReference>
<organism evidence="9 10">
    <name type="scientific">Aureibacillus halotolerans</name>
    <dbReference type="NCBI Taxonomy" id="1508390"/>
    <lineage>
        <taxon>Bacteria</taxon>
        <taxon>Bacillati</taxon>
        <taxon>Bacillota</taxon>
        <taxon>Bacilli</taxon>
        <taxon>Bacillales</taxon>
        <taxon>Bacillaceae</taxon>
        <taxon>Aureibacillus</taxon>
    </lineage>
</organism>
<dbReference type="GO" id="GO:0005737">
    <property type="term" value="C:cytoplasm"/>
    <property type="evidence" value="ECO:0007669"/>
    <property type="project" value="UniProtKB-SubCell"/>
</dbReference>
<comment type="subcellular location">
    <subcellularLocation>
        <location evidence="1 7">Cytoplasm</location>
    </subcellularLocation>
</comment>
<dbReference type="EMBL" id="SNYJ01000001">
    <property type="protein sequence ID" value="TDQ42991.1"/>
    <property type="molecule type" value="Genomic_DNA"/>
</dbReference>
<comment type="caution">
    <text evidence="9">The sequence shown here is derived from an EMBL/GenBank/DDBJ whole genome shotgun (WGS) entry which is preliminary data.</text>
</comment>
<proteinExistence type="inferred from homology"/>
<dbReference type="SUPFAM" id="SSF109755">
    <property type="entry name" value="PhoU-like"/>
    <property type="match status" value="1"/>
</dbReference>
<dbReference type="Gene3D" id="1.20.58.220">
    <property type="entry name" value="Phosphate transport system protein phou homolog 2, domain 2"/>
    <property type="match status" value="1"/>
</dbReference>
<dbReference type="AlphaFoldDB" id="A0A4R6U977"/>
<feature type="domain" description="PhoU" evidence="8">
    <location>
        <begin position="20"/>
        <end position="107"/>
    </location>
</feature>
<evidence type="ECO:0000256" key="4">
    <source>
        <dbReference type="ARBA" id="ARBA00022448"/>
    </source>
</evidence>
<feature type="domain" description="PhoU" evidence="8">
    <location>
        <begin position="123"/>
        <end position="208"/>
    </location>
</feature>
<evidence type="ECO:0000256" key="6">
    <source>
        <dbReference type="ARBA" id="ARBA00022592"/>
    </source>
</evidence>